<feature type="binding site" evidence="2">
    <location>
        <position position="104"/>
    </location>
    <ligand>
        <name>CoA</name>
        <dbReference type="ChEBI" id="CHEBI:57287"/>
    </ligand>
</feature>
<dbReference type="InterPro" id="IPR017659">
    <property type="entry name" value="Formyl_CoA_transfer"/>
</dbReference>
<dbReference type="GO" id="GO:0033611">
    <property type="term" value="P:oxalate catabolic process"/>
    <property type="evidence" value="ECO:0007669"/>
    <property type="project" value="UniProtKB-UniRule"/>
</dbReference>
<dbReference type="InterPro" id="IPR044855">
    <property type="entry name" value="CoA-Trfase_III_dom3_sf"/>
</dbReference>
<evidence type="ECO:0000256" key="2">
    <source>
        <dbReference type="HAMAP-Rule" id="MF_00742"/>
    </source>
</evidence>
<proteinExistence type="inferred from homology"/>
<feature type="binding site" evidence="2">
    <location>
        <position position="38"/>
    </location>
    <ligand>
        <name>CoA</name>
        <dbReference type="ChEBI" id="CHEBI:57287"/>
    </ligand>
</feature>
<comment type="caution">
    <text evidence="3">The sequence shown here is derived from an EMBL/GenBank/DDBJ whole genome shotgun (WGS) entry which is preliminary data.</text>
</comment>
<dbReference type="PANTHER" id="PTHR48207:SF3">
    <property type="entry name" value="SUCCINATE--HYDROXYMETHYLGLUTARATE COA-TRANSFERASE"/>
    <property type="match status" value="1"/>
</dbReference>
<dbReference type="AlphaFoldDB" id="A0A069PKL1"/>
<keyword evidence="4" id="KW-1185">Reference proteome</keyword>
<keyword evidence="1 2" id="KW-0808">Transferase</keyword>
<dbReference type="InterPro" id="IPR003673">
    <property type="entry name" value="CoA-Trfase_fam_III"/>
</dbReference>
<comment type="catalytic activity">
    <reaction evidence="2">
        <text>formyl-CoA + oxalate = oxalyl-CoA + formate</text>
        <dbReference type="Rhea" id="RHEA:16545"/>
        <dbReference type="ChEBI" id="CHEBI:15740"/>
        <dbReference type="ChEBI" id="CHEBI:30623"/>
        <dbReference type="ChEBI" id="CHEBI:57376"/>
        <dbReference type="ChEBI" id="CHEBI:57388"/>
        <dbReference type="EC" id="2.8.3.16"/>
    </reaction>
</comment>
<evidence type="ECO:0000256" key="1">
    <source>
        <dbReference type="ARBA" id="ARBA00022679"/>
    </source>
</evidence>
<feature type="binding site" evidence="2">
    <location>
        <begin position="96"/>
        <end position="98"/>
    </location>
    <ligand>
        <name>CoA</name>
        <dbReference type="ChEBI" id="CHEBI:57287"/>
    </ligand>
</feature>
<dbReference type="PANTHER" id="PTHR48207">
    <property type="entry name" value="SUCCINATE--HYDROXYMETHYLGLUTARATE COA-TRANSFERASE"/>
    <property type="match status" value="1"/>
</dbReference>
<feature type="binding site" evidence="2">
    <location>
        <begin position="136"/>
        <end position="139"/>
    </location>
    <ligand>
        <name>CoA</name>
        <dbReference type="ChEBI" id="CHEBI:57287"/>
    </ligand>
</feature>
<dbReference type="NCBIfam" id="NF003809">
    <property type="entry name" value="PRK05398.1"/>
    <property type="match status" value="1"/>
</dbReference>
<evidence type="ECO:0000313" key="4">
    <source>
        <dbReference type="Proteomes" id="UP000027466"/>
    </source>
</evidence>
<accession>A0A069PKL1</accession>
<dbReference type="Gene3D" id="3.40.50.10540">
    <property type="entry name" value="Crotonobetainyl-coa:carnitine coa-transferase, domain 1"/>
    <property type="match status" value="1"/>
</dbReference>
<evidence type="ECO:0000313" key="3">
    <source>
        <dbReference type="EMBL" id="KDR41233.1"/>
    </source>
</evidence>
<comment type="caution">
    <text evidence="2">Lacks conserved residue(s) required for the propagation of feature annotation.</text>
</comment>
<dbReference type="Proteomes" id="UP000027466">
    <property type="component" value="Unassembled WGS sequence"/>
</dbReference>
<dbReference type="UniPathway" id="UPA00540">
    <property type="reaction ID" value="UER00598"/>
</dbReference>
<dbReference type="SUPFAM" id="SSF89796">
    <property type="entry name" value="CoA-transferase family III (CaiB/BaiF)"/>
    <property type="match status" value="1"/>
</dbReference>
<feature type="active site" description="Nucleophile" evidence="2">
    <location>
        <position position="168"/>
    </location>
</feature>
<comment type="pathway">
    <text evidence="2">Metabolic intermediate degradation; oxalate degradation; CO(2) and formate from oxalate: step 1/2.</text>
</comment>
<name>A0A069PKL1_9BURK</name>
<comment type="function">
    <text evidence="2">Involved in the catabolism of oxalate and in the adapatation to low pH via the induction of the oxalate-dependent acid tolerance response (ATR). Catalyzes the transfer of the CoA moiety from formyl-CoA to oxalate.</text>
</comment>
<dbReference type="Gene3D" id="3.30.1540.10">
    <property type="entry name" value="formyl-coa transferase, domain 3"/>
    <property type="match status" value="1"/>
</dbReference>
<dbReference type="GO" id="GO:0033608">
    <property type="term" value="F:formyl-CoA transferase activity"/>
    <property type="evidence" value="ECO:0007669"/>
    <property type="project" value="UniProtKB-EC"/>
</dbReference>
<reference evidence="3 4" key="1">
    <citation type="submission" date="2014-03" db="EMBL/GenBank/DDBJ databases">
        <title>Draft Genome Sequences of Four Burkholderia Strains.</title>
        <authorList>
            <person name="Liu X.Y."/>
            <person name="Li C.X."/>
            <person name="Xu J.H."/>
        </authorList>
    </citation>
    <scope>NUCLEOTIDE SEQUENCE [LARGE SCALE GENOMIC DNA]</scope>
    <source>
        <strain evidence="3 4">DSM 50014</strain>
    </source>
</reference>
<comment type="similarity">
    <text evidence="2">Belongs to the CoA-transferase III family. Frc subfamily.</text>
</comment>
<feature type="binding site" evidence="2">
    <location>
        <begin position="247"/>
        <end position="249"/>
    </location>
    <ligand>
        <name>substrate</name>
    </ligand>
</feature>
<dbReference type="InterPro" id="IPR023606">
    <property type="entry name" value="CoA-Trfase_III_dom_1_sf"/>
</dbReference>
<organism evidence="3 4">
    <name type="scientific">Caballeronia glathei</name>
    <dbReference type="NCBI Taxonomy" id="60547"/>
    <lineage>
        <taxon>Bacteria</taxon>
        <taxon>Pseudomonadati</taxon>
        <taxon>Pseudomonadota</taxon>
        <taxon>Betaproteobacteria</taxon>
        <taxon>Burkholderiales</taxon>
        <taxon>Burkholderiaceae</taxon>
        <taxon>Caballeronia</taxon>
    </lineage>
</organism>
<dbReference type="EMBL" id="JFHC01000030">
    <property type="protein sequence ID" value="KDR41233.1"/>
    <property type="molecule type" value="Genomic_DNA"/>
</dbReference>
<sequence>MSKALDGVRILDFTHVQSGPTCTQLLAWFGADVIKVERAGSGDITREQLRDIPEADSLYFTMLNHNKRSITIDTKNPEGKKVLESLVKKCDVLVENFAPGALDRMGFTWERIQELNPSMIVASVKGFGAGPYEDCKVYENVAQCVGGAASTTGFDDGPPVVSGAQIGDSGTGLHLALGIVAALYQRKTTGRGQKVLAAMQDGVLNLCRVKLRDQQRLERTGVMKEYPQYPNGTFGDAVPRAGNASGGGQPGWILKCKGWETDPNAYIYFITQAPVWGEICKVIGREEWIDHPDYKTPAARLPHLKDIFAEIERWTMSKTKFQVMDILNKHDIPCGPILSMKEIAEDESLRKTGTIVEVDHPVRGKYLTVGNPIKLSDSPTEVTRSPLLGEHTDEVMAELGYNADQIATLRSLGAI</sequence>
<dbReference type="EC" id="2.8.3.16" evidence="2"/>
<dbReference type="InterPro" id="IPR050483">
    <property type="entry name" value="CoA-transferase_III_domain"/>
</dbReference>
<feature type="binding site" evidence="2">
    <location>
        <begin position="17"/>
        <end position="18"/>
    </location>
    <ligand>
        <name>CoA</name>
        <dbReference type="ChEBI" id="CHEBI:57287"/>
    </ligand>
</feature>
<dbReference type="HAMAP" id="MF_00742">
    <property type="entry name" value="Formyl_CoA_transfer"/>
    <property type="match status" value="1"/>
</dbReference>
<dbReference type="RefSeq" id="WP_035931246.1">
    <property type="nucleotide sequence ID" value="NZ_CADFFX010000005.1"/>
</dbReference>
<dbReference type="NCBIfam" id="TIGR03253">
    <property type="entry name" value="oxalate_frc"/>
    <property type="match status" value="1"/>
</dbReference>
<dbReference type="Pfam" id="PF02515">
    <property type="entry name" value="CoA_transf_3"/>
    <property type="match status" value="1"/>
</dbReference>
<comment type="subunit">
    <text evidence="2">Homodimer.</text>
</comment>
<gene>
    <name evidence="2" type="primary">frc</name>
    <name evidence="3" type="ORF">BG61_20320</name>
</gene>
<protein>
    <recommendedName>
        <fullName evidence="2">Formyl-CoA:oxalate CoA-transferase</fullName>
        <shortName evidence="2">FCOCT</shortName>
        <ecNumber evidence="2">2.8.3.16</ecNumber>
    </recommendedName>
    <alternativeName>
        <fullName evidence="2">Formyl-coenzyme A transferase</fullName>
        <shortName evidence="2">Formyl-CoA transferase</shortName>
    </alternativeName>
</protein>
<dbReference type="STRING" id="60547.GCA_000751215_02856"/>